<accession>A0ABT8YM75</accession>
<gene>
    <name evidence="1" type="ORF">Q4481_12465</name>
</gene>
<dbReference type="InterPro" id="IPR010634">
    <property type="entry name" value="DUF1223"/>
</dbReference>
<dbReference type="PANTHER" id="PTHR36057:SF1">
    <property type="entry name" value="LIPOPROTEIN LIPID ATTACHMENT SITE-LIKE PROTEIN, PUTATIVE (DUF1223)-RELATED"/>
    <property type="match status" value="1"/>
</dbReference>
<proteinExistence type="predicted"/>
<dbReference type="PANTHER" id="PTHR36057">
    <property type="match status" value="1"/>
</dbReference>
<protein>
    <submittedName>
        <fullName evidence="1">DUF1223 domain-containing protein</fullName>
    </submittedName>
</protein>
<sequence>MIELFTSQGCSNCPKVDAAFEKLSEEPNLVTIAYHVDYWNYLGWQDTLSAKENTDRQYNYARSLGNSNVYTPQIVLNGIRDIKFSNQESLVSRLETMRNQGEGVTVPVDATLSSDDLTIKIGAGQGKADVVIAYFRRETIVDIDRGENKGRTVTYRNAVTSLETVGMWDGKSLTVKLPSAMLAKRGYDGCAILLQTHDKAGNPGRILGAAAL</sequence>
<comment type="caution">
    <text evidence="1">The sequence shown here is derived from an EMBL/GenBank/DDBJ whole genome shotgun (WGS) entry which is preliminary data.</text>
</comment>
<reference evidence="1" key="2">
    <citation type="submission" date="2023-07" db="EMBL/GenBank/DDBJ databases">
        <authorList>
            <person name="Shen H."/>
        </authorList>
    </citation>
    <scope>NUCLEOTIDE SEQUENCE</scope>
    <source>
        <strain evidence="1">TNR-22</strain>
    </source>
</reference>
<organism evidence="1 2">
    <name type="scientific">Rhizobium alvei</name>
    <dbReference type="NCBI Taxonomy" id="1132659"/>
    <lineage>
        <taxon>Bacteria</taxon>
        <taxon>Pseudomonadati</taxon>
        <taxon>Pseudomonadota</taxon>
        <taxon>Alphaproteobacteria</taxon>
        <taxon>Hyphomicrobiales</taxon>
        <taxon>Rhizobiaceae</taxon>
        <taxon>Rhizobium/Agrobacterium group</taxon>
        <taxon>Rhizobium</taxon>
    </lineage>
</organism>
<dbReference type="Pfam" id="PF06764">
    <property type="entry name" value="DUF1223"/>
    <property type="match status" value="1"/>
</dbReference>
<dbReference type="RefSeq" id="WP_304376947.1">
    <property type="nucleotide sequence ID" value="NZ_JAUOZU010000008.1"/>
</dbReference>
<dbReference type="InterPro" id="IPR036249">
    <property type="entry name" value="Thioredoxin-like_sf"/>
</dbReference>
<dbReference type="EMBL" id="JAUOZU010000008">
    <property type="protein sequence ID" value="MDO6964773.1"/>
    <property type="molecule type" value="Genomic_DNA"/>
</dbReference>
<evidence type="ECO:0000313" key="1">
    <source>
        <dbReference type="EMBL" id="MDO6964773.1"/>
    </source>
</evidence>
<dbReference type="SUPFAM" id="SSF52833">
    <property type="entry name" value="Thioredoxin-like"/>
    <property type="match status" value="1"/>
</dbReference>
<keyword evidence="2" id="KW-1185">Reference proteome</keyword>
<reference evidence="1" key="1">
    <citation type="journal article" date="2015" name="Int. J. Syst. Evol. Microbiol.">
        <title>Rhizobium alvei sp. nov., isolated from a freshwater river.</title>
        <authorList>
            <person name="Sheu S.Y."/>
            <person name="Huang H.W."/>
            <person name="Young C.C."/>
            <person name="Chen W.M."/>
        </authorList>
    </citation>
    <scope>NUCLEOTIDE SEQUENCE</scope>
    <source>
        <strain evidence="1">TNR-22</strain>
    </source>
</reference>
<evidence type="ECO:0000313" key="2">
    <source>
        <dbReference type="Proteomes" id="UP001174932"/>
    </source>
</evidence>
<dbReference type="Proteomes" id="UP001174932">
    <property type="component" value="Unassembled WGS sequence"/>
</dbReference>
<name>A0ABT8YM75_9HYPH</name>